<evidence type="ECO:0000259" key="4">
    <source>
        <dbReference type="Pfam" id="PF08553"/>
    </source>
</evidence>
<proteinExistence type="inferred from homology"/>
<dbReference type="AlphaFoldDB" id="A0A367K2A5"/>
<keyword evidence="3" id="KW-0812">Transmembrane</keyword>
<dbReference type="GO" id="GO:0005794">
    <property type="term" value="C:Golgi apparatus"/>
    <property type="evidence" value="ECO:0007669"/>
    <property type="project" value="TreeGrafter"/>
</dbReference>
<comment type="similarity">
    <text evidence="1">Belongs to the glycosyltransferase 15 family.</text>
</comment>
<gene>
    <name evidence="6" type="ORF">CU097_014238</name>
</gene>
<evidence type="ECO:0000256" key="2">
    <source>
        <dbReference type="ARBA" id="ARBA00022679"/>
    </source>
</evidence>
<feature type="domain" description="Vid27 PH-like" evidence="5">
    <location>
        <begin position="453"/>
        <end position="506"/>
    </location>
</feature>
<dbReference type="OrthoDB" id="10251113at2759"/>
<dbReference type="PANTHER" id="PTHR31121">
    <property type="entry name" value="ALPHA-1,2 MANNOSYLTRANSFERASE KTR1"/>
    <property type="match status" value="1"/>
</dbReference>
<protein>
    <recommendedName>
        <fullName evidence="8">Alpha 1,2-mannosyltransferase 2.4.1</fullName>
    </recommendedName>
</protein>
<dbReference type="Gene3D" id="3.90.550.10">
    <property type="entry name" value="Spore Coat Polysaccharide Biosynthesis Protein SpsA, Chain A"/>
    <property type="match status" value="1"/>
</dbReference>
<dbReference type="InterPro" id="IPR036322">
    <property type="entry name" value="WD40_repeat_dom_sf"/>
</dbReference>
<dbReference type="GO" id="GO:0000032">
    <property type="term" value="P:cell wall mannoprotein biosynthetic process"/>
    <property type="evidence" value="ECO:0007669"/>
    <property type="project" value="TreeGrafter"/>
</dbReference>
<dbReference type="InterPro" id="IPR040768">
    <property type="entry name" value="Vid27_PH"/>
</dbReference>
<evidence type="ECO:0000259" key="5">
    <source>
        <dbReference type="Pfam" id="PF17747"/>
    </source>
</evidence>
<keyword evidence="2" id="KW-0808">Transferase</keyword>
<dbReference type="Pfam" id="PF01793">
    <property type="entry name" value="Glyco_transf_15"/>
    <property type="match status" value="1"/>
</dbReference>
<dbReference type="PANTHER" id="PTHR31121:SF6">
    <property type="entry name" value="ALPHA-1,2 MANNOSYLTRANSFERASE KTR1"/>
    <property type="match status" value="1"/>
</dbReference>
<dbReference type="Pfam" id="PF17747">
    <property type="entry name" value="VID27_PH"/>
    <property type="match status" value="1"/>
</dbReference>
<comment type="caution">
    <text evidence="6">The sequence shown here is derived from an EMBL/GenBank/DDBJ whole genome shotgun (WGS) entry which is preliminary data.</text>
</comment>
<evidence type="ECO:0000256" key="1">
    <source>
        <dbReference type="ARBA" id="ARBA00007677"/>
    </source>
</evidence>
<organism evidence="6 7">
    <name type="scientific">Rhizopus azygosporus</name>
    <name type="common">Rhizopus microsporus var. azygosporus</name>
    <dbReference type="NCBI Taxonomy" id="86630"/>
    <lineage>
        <taxon>Eukaryota</taxon>
        <taxon>Fungi</taxon>
        <taxon>Fungi incertae sedis</taxon>
        <taxon>Mucoromycota</taxon>
        <taxon>Mucoromycotina</taxon>
        <taxon>Mucoromycetes</taxon>
        <taxon>Mucorales</taxon>
        <taxon>Mucorineae</taxon>
        <taxon>Rhizopodaceae</taxon>
        <taxon>Rhizopus</taxon>
    </lineage>
</organism>
<feature type="domain" description="Vacuolar import/degradation Vid27 C-terminal" evidence="4">
    <location>
        <begin position="585"/>
        <end position="776"/>
    </location>
</feature>
<name>A0A367K2A5_RHIAZ</name>
<dbReference type="GO" id="GO:0006487">
    <property type="term" value="P:protein N-linked glycosylation"/>
    <property type="evidence" value="ECO:0007669"/>
    <property type="project" value="TreeGrafter"/>
</dbReference>
<dbReference type="EMBL" id="PJQL01000377">
    <property type="protein sequence ID" value="RCH96344.1"/>
    <property type="molecule type" value="Genomic_DNA"/>
</dbReference>
<dbReference type="GO" id="GO:0016020">
    <property type="term" value="C:membrane"/>
    <property type="evidence" value="ECO:0007669"/>
    <property type="project" value="InterPro"/>
</dbReference>
<sequence>MLLRRYSYFLLQVGLVSYLLGSLFYYFGRKTSVYKNAITSIANATYWELKTTESAESYTVGPPYVSNGITVTLPPASNTTERQKAAFIVLVRNSELQGMLDSMKDVEDRFNHKFNYPWIFLNEEQFTEEFIKSTTKVASSKTHYGFVNESMWSYPDWIDQKKAAICREELSYVPYGTSESYRHMCRFQRHPLVLSLDLEYYWRVEPDVRYYCDLDYDPFLYMKKHNKKYAFNISFKEHSGTIASLWETIRSFARDSTRQGKNYFPNYATNSLYRFVTDEEGSEYNLCHFWTNFEIARLDLWHTEAYQALFDERTKKEIIDLKYGHFSFYYNDGHHTVKQLLYKDAALSIRRKELPYTYELVVSGTSEPGCPYENQQTFKVQKAMELQLYRINMNQDICFTWIIKECGESFEFVCSHAVSEEYTEIFMAVAYECIYEDEYKSGREFITDQKISAIYSPMNPVFKYNEKSFSWNYSEDSRVYSFKIVPYDQEMYSGLKVLLSKAIFESASQYSFSRHKKNHQEFIVNAIAPNNTPLSSSKPKDKDEQVHVKKSDSGVCLAYDNKIEISESPHDKVLFDEGSLGNIISVSQSSSLLLVTRGNNIGIYSQGFGQKISLSRLIQDIHDLDHKSPILPTHAMLFDQDSSYLMFDVNAKNNTVYKMDLKREQVVEEWKASTEDPLICICPSSSSGNYNNLNTIVGITSNSIFRIDPRQKGINKISDCDYKKYSSKPEFSAVASSQSKYVAVGSQKGVIRLFDGLNTVATITLPPIGDPIIGLD</sequence>
<dbReference type="InterPro" id="IPR013863">
    <property type="entry name" value="VID27_C"/>
</dbReference>
<keyword evidence="3" id="KW-1133">Transmembrane helix</keyword>
<dbReference type="Pfam" id="PF08553">
    <property type="entry name" value="VID27"/>
    <property type="match status" value="1"/>
</dbReference>
<dbReference type="Proteomes" id="UP000252139">
    <property type="component" value="Unassembled WGS sequence"/>
</dbReference>
<evidence type="ECO:0008006" key="8">
    <source>
        <dbReference type="Google" id="ProtNLM"/>
    </source>
</evidence>
<evidence type="ECO:0000313" key="6">
    <source>
        <dbReference type="EMBL" id="RCH96344.1"/>
    </source>
</evidence>
<keyword evidence="7" id="KW-1185">Reference proteome</keyword>
<accession>A0A367K2A5</accession>
<dbReference type="SUPFAM" id="SSF53448">
    <property type="entry name" value="Nucleotide-diphospho-sugar transferases"/>
    <property type="match status" value="1"/>
</dbReference>
<feature type="transmembrane region" description="Helical" evidence="3">
    <location>
        <begin position="6"/>
        <end position="27"/>
    </location>
</feature>
<dbReference type="InterPro" id="IPR002685">
    <property type="entry name" value="Glyco_trans_15"/>
</dbReference>
<dbReference type="GO" id="GO:0000026">
    <property type="term" value="F:alpha-1,2-mannosyltransferase activity"/>
    <property type="evidence" value="ECO:0007669"/>
    <property type="project" value="TreeGrafter"/>
</dbReference>
<dbReference type="InterPro" id="IPR029044">
    <property type="entry name" value="Nucleotide-diphossugar_trans"/>
</dbReference>
<keyword evidence="3" id="KW-0472">Membrane</keyword>
<dbReference type="SUPFAM" id="SSF50978">
    <property type="entry name" value="WD40 repeat-like"/>
    <property type="match status" value="1"/>
</dbReference>
<evidence type="ECO:0000256" key="3">
    <source>
        <dbReference type="SAM" id="Phobius"/>
    </source>
</evidence>
<reference evidence="6 7" key="1">
    <citation type="journal article" date="2018" name="G3 (Bethesda)">
        <title>Phylogenetic and Phylogenomic Definition of Rhizopus Species.</title>
        <authorList>
            <person name="Gryganskyi A.P."/>
            <person name="Golan J."/>
            <person name="Dolatabadi S."/>
            <person name="Mondo S."/>
            <person name="Robb S."/>
            <person name="Idnurm A."/>
            <person name="Muszewska A."/>
            <person name="Steczkiewicz K."/>
            <person name="Masonjones S."/>
            <person name="Liao H.L."/>
            <person name="Gajdeczka M.T."/>
            <person name="Anike F."/>
            <person name="Vuek A."/>
            <person name="Anishchenko I.M."/>
            <person name="Voigt K."/>
            <person name="de Hoog G.S."/>
            <person name="Smith M.E."/>
            <person name="Heitman J."/>
            <person name="Vilgalys R."/>
            <person name="Stajich J.E."/>
        </authorList>
    </citation>
    <scope>NUCLEOTIDE SEQUENCE [LARGE SCALE GENOMIC DNA]</scope>
    <source>
        <strain evidence="6 7">CBS 357.93</strain>
    </source>
</reference>
<evidence type="ECO:0000313" key="7">
    <source>
        <dbReference type="Proteomes" id="UP000252139"/>
    </source>
</evidence>
<feature type="non-terminal residue" evidence="6">
    <location>
        <position position="776"/>
    </location>
</feature>